<evidence type="ECO:0000313" key="3">
    <source>
        <dbReference type="Proteomes" id="UP001642260"/>
    </source>
</evidence>
<sequence length="114" mass="13217">MATLEFQGLQAAQAEEKDDGERKMRRRSCWFFQRTKSGKELPKAYLKSAREVVKTMRDSLKKTQKTMPNLEDAPIPSRNRFLILSNWRGQKSVAGELMSEDERNHLICVQDAKT</sequence>
<dbReference type="Gene3D" id="1.20.58.810">
    <property type="entry name" value="Photosystem II Pbs27"/>
    <property type="match status" value="1"/>
</dbReference>
<reference evidence="2 3" key="1">
    <citation type="submission" date="2022-03" db="EMBL/GenBank/DDBJ databases">
        <authorList>
            <person name="Macdonald S."/>
            <person name="Ahmed S."/>
            <person name="Newling K."/>
        </authorList>
    </citation>
    <scope>NUCLEOTIDE SEQUENCE [LARGE SCALE GENOMIC DNA]</scope>
</reference>
<evidence type="ECO:0000256" key="1">
    <source>
        <dbReference type="SAM" id="MobiDB-lite"/>
    </source>
</evidence>
<proteinExistence type="predicted"/>
<accession>A0ABC8J3F1</accession>
<dbReference type="InterPro" id="IPR025585">
    <property type="entry name" value="PSII_Psb27"/>
</dbReference>
<name>A0ABC8J3F1_ERUVS</name>
<organism evidence="2 3">
    <name type="scientific">Eruca vesicaria subsp. sativa</name>
    <name type="common">Garden rocket</name>
    <name type="synonym">Eruca sativa</name>
    <dbReference type="NCBI Taxonomy" id="29727"/>
    <lineage>
        <taxon>Eukaryota</taxon>
        <taxon>Viridiplantae</taxon>
        <taxon>Streptophyta</taxon>
        <taxon>Embryophyta</taxon>
        <taxon>Tracheophyta</taxon>
        <taxon>Spermatophyta</taxon>
        <taxon>Magnoliopsida</taxon>
        <taxon>eudicotyledons</taxon>
        <taxon>Gunneridae</taxon>
        <taxon>Pentapetalae</taxon>
        <taxon>rosids</taxon>
        <taxon>malvids</taxon>
        <taxon>Brassicales</taxon>
        <taxon>Brassicaceae</taxon>
        <taxon>Brassiceae</taxon>
        <taxon>Eruca</taxon>
    </lineage>
</organism>
<dbReference type="EMBL" id="CAKOAT010065155">
    <property type="protein sequence ID" value="CAH8306477.1"/>
    <property type="molecule type" value="Genomic_DNA"/>
</dbReference>
<evidence type="ECO:0000313" key="2">
    <source>
        <dbReference type="EMBL" id="CAH8306477.1"/>
    </source>
</evidence>
<gene>
    <name evidence="2" type="ORF">ERUC_LOCUS4604</name>
</gene>
<protein>
    <submittedName>
        <fullName evidence="2">Uncharacterized protein</fullName>
    </submittedName>
</protein>
<dbReference type="Proteomes" id="UP001642260">
    <property type="component" value="Unassembled WGS sequence"/>
</dbReference>
<dbReference type="PANTHER" id="PTHR34041:SF3">
    <property type="entry name" value="PHOTOSYSTEM II D1 PRECURSOR PROCESSING PROTEIN PSB27-H2, CHLOROPLASTIC"/>
    <property type="match status" value="1"/>
</dbReference>
<dbReference type="Pfam" id="PF13326">
    <property type="entry name" value="PSII_Pbs27"/>
    <property type="match status" value="1"/>
</dbReference>
<dbReference type="AlphaFoldDB" id="A0ABC8J3F1"/>
<feature type="region of interest" description="Disordered" evidence="1">
    <location>
        <begin position="1"/>
        <end position="24"/>
    </location>
</feature>
<comment type="caution">
    <text evidence="2">The sequence shown here is derived from an EMBL/GenBank/DDBJ whole genome shotgun (WGS) entry which is preliminary data.</text>
</comment>
<dbReference type="PANTHER" id="PTHR34041">
    <property type="entry name" value="PHOTOSYSTEM II REPAIR PROTEIN PSB27-H1, CHLOROPLASTIC"/>
    <property type="match status" value="1"/>
</dbReference>
<dbReference type="InterPro" id="IPR038450">
    <property type="entry name" value="PSII_Psb27_sf"/>
</dbReference>
<keyword evidence="3" id="KW-1185">Reference proteome</keyword>